<keyword evidence="3" id="KW-1185">Reference proteome</keyword>
<dbReference type="Proteomes" id="UP001500711">
    <property type="component" value="Unassembled WGS sequence"/>
</dbReference>
<comment type="caution">
    <text evidence="2">The sequence shown here is derived from an EMBL/GenBank/DDBJ whole genome shotgun (WGS) entry which is preliminary data.</text>
</comment>
<dbReference type="PANTHER" id="PTHR40032">
    <property type="entry name" value="EXPORTED PROTEIN-RELATED"/>
    <property type="match status" value="1"/>
</dbReference>
<name>A0ABP7CLD4_9PSEU</name>
<dbReference type="PANTHER" id="PTHR40032:SF1">
    <property type="entry name" value="EXPORTED PROTEIN"/>
    <property type="match status" value="1"/>
</dbReference>
<sequence>MQGDASKLDGRRARLQKIDGGFSYAEVSSSVEKADFTADGRRVVVRVVERTNLYFQVTEPNSPQYNGYQLRHTLTFNRGETGWTLAAIEAEIPPNAPAPATQFAPSLPAVKAAPNKTQSSIDAKTGSTNHKVTTSAYDYYAIADYANTYVWNPNPDYRVYSQDCTNFLSQAMKAGGWQPVDGDRTWDGAWYYGNWTWTTSYTWAGAENWYWFATYQTQRTWILPYVYDLGFADVLQLDFQQDNIIDHSMIVTMVNTVDVHLTYHSGPEHNKRLRHILDQYPNAWYYAHRT</sequence>
<feature type="domain" description="Putative amidase" evidence="1">
    <location>
        <begin position="137"/>
        <end position="286"/>
    </location>
</feature>
<protein>
    <recommendedName>
        <fullName evidence="1">Putative amidase domain-containing protein</fullName>
    </recommendedName>
</protein>
<dbReference type="InterPro" id="IPR024301">
    <property type="entry name" value="Amidase_6"/>
</dbReference>
<organism evidence="2 3">
    <name type="scientific">Lentzea roselyniae</name>
    <dbReference type="NCBI Taxonomy" id="531940"/>
    <lineage>
        <taxon>Bacteria</taxon>
        <taxon>Bacillati</taxon>
        <taxon>Actinomycetota</taxon>
        <taxon>Actinomycetes</taxon>
        <taxon>Pseudonocardiales</taxon>
        <taxon>Pseudonocardiaceae</taxon>
        <taxon>Lentzea</taxon>
    </lineage>
</organism>
<reference evidence="3" key="1">
    <citation type="journal article" date="2019" name="Int. J. Syst. Evol. Microbiol.">
        <title>The Global Catalogue of Microorganisms (GCM) 10K type strain sequencing project: providing services to taxonomists for standard genome sequencing and annotation.</title>
        <authorList>
            <consortium name="The Broad Institute Genomics Platform"/>
            <consortium name="The Broad Institute Genome Sequencing Center for Infectious Disease"/>
            <person name="Wu L."/>
            <person name="Ma J."/>
        </authorList>
    </citation>
    <scope>NUCLEOTIDE SEQUENCE [LARGE SCALE GENOMIC DNA]</scope>
    <source>
        <strain evidence="3">JCM 17494</strain>
    </source>
</reference>
<accession>A0ABP7CLD4</accession>
<dbReference type="EMBL" id="BAABBE010000104">
    <property type="protein sequence ID" value="GAA3690869.1"/>
    <property type="molecule type" value="Genomic_DNA"/>
</dbReference>
<evidence type="ECO:0000313" key="2">
    <source>
        <dbReference type="EMBL" id="GAA3690869.1"/>
    </source>
</evidence>
<gene>
    <name evidence="2" type="ORF">GCM10022267_91450</name>
</gene>
<dbReference type="Pfam" id="PF12671">
    <property type="entry name" value="Amidase_6"/>
    <property type="match status" value="1"/>
</dbReference>
<proteinExistence type="predicted"/>
<evidence type="ECO:0000259" key="1">
    <source>
        <dbReference type="Pfam" id="PF12671"/>
    </source>
</evidence>
<evidence type="ECO:0000313" key="3">
    <source>
        <dbReference type="Proteomes" id="UP001500711"/>
    </source>
</evidence>